<protein>
    <submittedName>
        <fullName evidence="2">Heme-binding protein</fullName>
    </submittedName>
</protein>
<keyword evidence="3" id="KW-1185">Reference proteome</keyword>
<dbReference type="AlphaFoldDB" id="A0A2C6DJF6"/>
<dbReference type="Pfam" id="PF03928">
    <property type="entry name" value="HbpS-like"/>
    <property type="match status" value="1"/>
</dbReference>
<dbReference type="Proteomes" id="UP000224974">
    <property type="component" value="Unassembled WGS sequence"/>
</dbReference>
<dbReference type="PANTHER" id="PTHR34309:SF10">
    <property type="entry name" value="SLR1406 PROTEIN"/>
    <property type="match status" value="1"/>
</dbReference>
<reference evidence="3" key="1">
    <citation type="submission" date="2017-09" db="EMBL/GenBank/DDBJ databases">
        <title>FDA dAtabase for Regulatory Grade micrObial Sequences (FDA-ARGOS): Supporting development and validation of Infectious Disease Dx tests.</title>
        <authorList>
            <person name="Minogue T."/>
            <person name="Wolcott M."/>
            <person name="Wasieloski L."/>
            <person name="Aguilar W."/>
            <person name="Moore D."/>
            <person name="Tallon L."/>
            <person name="Sadzewicz L."/>
            <person name="Ott S."/>
            <person name="Zhao X."/>
            <person name="Nagaraj S."/>
            <person name="Vavikolanu K."/>
            <person name="Aluvathingal J."/>
            <person name="Nadendla S."/>
            <person name="Sichtig H."/>
        </authorList>
    </citation>
    <scope>NUCLEOTIDE SEQUENCE [LARGE SCALE GENOMIC DNA]</scope>
    <source>
        <strain evidence="3">FDAARGOS_387</strain>
    </source>
</reference>
<gene>
    <name evidence="2" type="ORF">CRN84_04145</name>
</gene>
<dbReference type="OrthoDB" id="6464887at2"/>
<evidence type="ECO:0000313" key="3">
    <source>
        <dbReference type="Proteomes" id="UP000224974"/>
    </source>
</evidence>
<dbReference type="PANTHER" id="PTHR34309">
    <property type="entry name" value="SLR1406 PROTEIN"/>
    <property type="match status" value="1"/>
</dbReference>
<name>A0A2C6DJF6_9GAMM</name>
<dbReference type="InterPro" id="IPR005624">
    <property type="entry name" value="PduO/GlcC-like"/>
</dbReference>
<feature type="chain" id="PRO_5013333426" evidence="1">
    <location>
        <begin position="23"/>
        <end position="166"/>
    </location>
</feature>
<dbReference type="Gene3D" id="3.30.450.150">
    <property type="entry name" value="Haem-degrading domain"/>
    <property type="match status" value="1"/>
</dbReference>
<feature type="signal peptide" evidence="1">
    <location>
        <begin position="1"/>
        <end position="22"/>
    </location>
</feature>
<dbReference type="InterPro" id="IPR052517">
    <property type="entry name" value="GlcG_carb_metab_protein"/>
</dbReference>
<evidence type="ECO:0000256" key="1">
    <source>
        <dbReference type="SAM" id="SignalP"/>
    </source>
</evidence>
<accession>A0A2C6DJF6</accession>
<dbReference type="STRING" id="1111728.GCA_000427805_04422"/>
<dbReference type="RefSeq" id="WP_029093717.1">
    <property type="nucleotide sequence ID" value="NZ_BRLG01000014.1"/>
</dbReference>
<evidence type="ECO:0000313" key="2">
    <source>
        <dbReference type="EMBL" id="PHI28575.1"/>
    </source>
</evidence>
<dbReference type="InterPro" id="IPR038084">
    <property type="entry name" value="PduO/GlcC-like_sf"/>
</dbReference>
<organism evidence="2 3">
    <name type="scientific">Budvicia aquatica</name>
    <dbReference type="NCBI Taxonomy" id="82979"/>
    <lineage>
        <taxon>Bacteria</taxon>
        <taxon>Pseudomonadati</taxon>
        <taxon>Pseudomonadota</taxon>
        <taxon>Gammaproteobacteria</taxon>
        <taxon>Enterobacterales</taxon>
        <taxon>Budviciaceae</taxon>
        <taxon>Budvicia</taxon>
    </lineage>
</organism>
<dbReference type="EMBL" id="PDDX01000001">
    <property type="protein sequence ID" value="PHI28575.1"/>
    <property type="molecule type" value="Genomic_DNA"/>
</dbReference>
<keyword evidence="1" id="KW-0732">Signal</keyword>
<comment type="caution">
    <text evidence="2">The sequence shown here is derived from an EMBL/GenBank/DDBJ whole genome shotgun (WGS) entry which is preliminary data.</text>
</comment>
<dbReference type="SUPFAM" id="SSF143744">
    <property type="entry name" value="GlcG-like"/>
    <property type="match status" value="1"/>
</dbReference>
<proteinExistence type="predicted"/>
<sequence>MKKHLLLATLLISSAVTLPSFAASVLDEKNLSLELADQLAQHAIQACSANNYNIAVTVVDRAGVVKVTKRMDNAGPHTVEASRMKAFTALTTKTPTDEVMKNAQANPGAQNLRDIPGFLLLGGGLPIKVGTQTIGAIGVGGAPGGHLDQQCALDALNKSQTQLNAS</sequence>